<protein>
    <submittedName>
        <fullName evidence="5">Efflux RND transporter periplasmic adaptor subunit</fullName>
    </submittedName>
</protein>
<accession>A0AB38TKK7</accession>
<dbReference type="GO" id="GO:1990281">
    <property type="term" value="C:efflux pump complex"/>
    <property type="evidence" value="ECO:0007669"/>
    <property type="project" value="TreeGrafter"/>
</dbReference>
<evidence type="ECO:0000256" key="3">
    <source>
        <dbReference type="SAM" id="SignalP"/>
    </source>
</evidence>
<dbReference type="AlphaFoldDB" id="A0AB38TKK7"/>
<keyword evidence="3" id="KW-0732">Signal</keyword>
<keyword evidence="6" id="KW-1185">Reference proteome</keyword>
<dbReference type="Gene3D" id="1.10.287.470">
    <property type="entry name" value="Helix hairpin bin"/>
    <property type="match status" value="1"/>
</dbReference>
<sequence>MANCAKLRLSHSSLCALVIGASAALAFASASKPALAQERQAAFDADCLIEPSAKVELGASVSGLVKEVFADRGDAVTAGQIVAELDSGVERTSLEVARARAENDHEVLSKRSRMEYLTKKSNRITKLAEMKAASEASRDESDSDLKQAEQELHEAELSFRMAQLELRHSEALLEQRMIRSPYDGVVIERALTAGAYLHDQAHVLTILRTDPLFVEVYLPLERLGRIQVGALAEVYPEDPVGGRLTAKVSVVDRFIDAPSATFGVRLTLDNPEGKVPAGLRCTIKFRTLVANQRHDAG</sequence>
<feature type="signal peptide" evidence="3">
    <location>
        <begin position="1"/>
        <end position="36"/>
    </location>
</feature>
<dbReference type="InterPro" id="IPR058647">
    <property type="entry name" value="BSH_CzcB-like"/>
</dbReference>
<feature type="coiled-coil region" evidence="2">
    <location>
        <begin position="131"/>
        <end position="165"/>
    </location>
</feature>
<dbReference type="EMBL" id="CP088148">
    <property type="protein sequence ID" value="UTU55223.1"/>
    <property type="molecule type" value="Genomic_DNA"/>
</dbReference>
<dbReference type="RefSeq" id="WP_024504959.1">
    <property type="nucleotide sequence ID" value="NZ_CP088148.1"/>
</dbReference>
<dbReference type="PANTHER" id="PTHR30469">
    <property type="entry name" value="MULTIDRUG RESISTANCE PROTEIN MDTA"/>
    <property type="match status" value="1"/>
</dbReference>
<feature type="domain" description="CzcB-like barrel-sandwich hybrid" evidence="4">
    <location>
        <begin position="58"/>
        <end position="206"/>
    </location>
</feature>
<dbReference type="Gene3D" id="2.40.50.100">
    <property type="match status" value="1"/>
</dbReference>
<dbReference type="PANTHER" id="PTHR30469:SF15">
    <property type="entry name" value="HLYD FAMILY OF SECRETION PROTEINS"/>
    <property type="match status" value="1"/>
</dbReference>
<evidence type="ECO:0000313" key="5">
    <source>
        <dbReference type="EMBL" id="UTU55223.1"/>
    </source>
</evidence>
<evidence type="ECO:0000256" key="1">
    <source>
        <dbReference type="ARBA" id="ARBA00009477"/>
    </source>
</evidence>
<evidence type="ECO:0000256" key="2">
    <source>
        <dbReference type="SAM" id="Coils"/>
    </source>
</evidence>
<comment type="similarity">
    <text evidence="1">Belongs to the membrane fusion protein (MFP) (TC 8.A.1) family.</text>
</comment>
<feature type="chain" id="PRO_5044302158" evidence="3">
    <location>
        <begin position="37"/>
        <end position="297"/>
    </location>
</feature>
<dbReference type="Pfam" id="PF25973">
    <property type="entry name" value="BSH_CzcB"/>
    <property type="match status" value="1"/>
</dbReference>
<organism evidence="5 6">
    <name type="scientific">Mesorhizobium ciceri</name>
    <dbReference type="NCBI Taxonomy" id="39645"/>
    <lineage>
        <taxon>Bacteria</taxon>
        <taxon>Pseudomonadati</taxon>
        <taxon>Pseudomonadota</taxon>
        <taxon>Alphaproteobacteria</taxon>
        <taxon>Hyphomicrobiales</taxon>
        <taxon>Phyllobacteriaceae</taxon>
        <taxon>Mesorhizobium</taxon>
    </lineage>
</organism>
<keyword evidence="5" id="KW-0614">Plasmid</keyword>
<dbReference type="InterPro" id="IPR006143">
    <property type="entry name" value="RND_pump_MFP"/>
</dbReference>
<geneLocation type="plasmid" evidence="5 6">
    <name>unnamed</name>
</geneLocation>
<proteinExistence type="inferred from homology"/>
<dbReference type="GO" id="GO:0015562">
    <property type="term" value="F:efflux transmembrane transporter activity"/>
    <property type="evidence" value="ECO:0007669"/>
    <property type="project" value="TreeGrafter"/>
</dbReference>
<keyword evidence="2" id="KW-0175">Coiled coil</keyword>
<evidence type="ECO:0000313" key="6">
    <source>
        <dbReference type="Proteomes" id="UP001060070"/>
    </source>
</evidence>
<name>A0AB38TKK7_9HYPH</name>
<gene>
    <name evidence="5" type="ORF">LRP29_31375</name>
</gene>
<evidence type="ECO:0000259" key="4">
    <source>
        <dbReference type="Pfam" id="PF25973"/>
    </source>
</evidence>
<dbReference type="Gene3D" id="2.40.30.170">
    <property type="match status" value="1"/>
</dbReference>
<dbReference type="SUPFAM" id="SSF111369">
    <property type="entry name" value="HlyD-like secretion proteins"/>
    <property type="match status" value="1"/>
</dbReference>
<dbReference type="NCBIfam" id="TIGR01730">
    <property type="entry name" value="RND_mfp"/>
    <property type="match status" value="1"/>
</dbReference>
<dbReference type="Proteomes" id="UP001060070">
    <property type="component" value="Plasmid unnamed"/>
</dbReference>
<reference evidence="5 6" key="1">
    <citation type="journal article" date="2022" name="Microbiol. Resour. Announc.">
        <title>Complete Genome Sequence of Mesorhizobium ciceri Strain R30, a Rhizobium Used as a Commercial Inoculant for Chickpea in Argentina.</title>
        <authorList>
            <person name="Foresto E."/>
            <person name="Revale S."/>
            <person name="Primo E."/>
            <person name="Nievas F."/>
            <person name="Carezzano E."/>
            <person name="Puente M."/>
            <person name="Alzari P."/>
            <person name="Mart M."/>
            <person name="Ben-Assaya M."/>
            <person name="Mornico D."/>
            <person name="Santoro M."/>
            <person name="Mart F."/>
            <person name="Giordano W."/>
            <person name="Bogino P."/>
        </authorList>
    </citation>
    <scope>NUCLEOTIDE SEQUENCE [LARGE SCALE GENOMIC DNA]</scope>
    <source>
        <strain evidence="5 6">R30</strain>
    </source>
</reference>